<gene>
    <name evidence="2" type="ORF">E2C01_053689</name>
</gene>
<keyword evidence="3" id="KW-1185">Reference proteome</keyword>
<organism evidence="2 3">
    <name type="scientific">Portunus trituberculatus</name>
    <name type="common">Swimming crab</name>
    <name type="synonym">Neptunus trituberculatus</name>
    <dbReference type="NCBI Taxonomy" id="210409"/>
    <lineage>
        <taxon>Eukaryota</taxon>
        <taxon>Metazoa</taxon>
        <taxon>Ecdysozoa</taxon>
        <taxon>Arthropoda</taxon>
        <taxon>Crustacea</taxon>
        <taxon>Multicrustacea</taxon>
        <taxon>Malacostraca</taxon>
        <taxon>Eumalacostraca</taxon>
        <taxon>Eucarida</taxon>
        <taxon>Decapoda</taxon>
        <taxon>Pleocyemata</taxon>
        <taxon>Brachyura</taxon>
        <taxon>Eubrachyura</taxon>
        <taxon>Portunoidea</taxon>
        <taxon>Portunidae</taxon>
        <taxon>Portuninae</taxon>
        <taxon>Portunus</taxon>
    </lineage>
</organism>
<protein>
    <recommendedName>
        <fullName evidence="4">Reverse transcriptase domain-containing protein</fullName>
    </recommendedName>
</protein>
<evidence type="ECO:0000313" key="3">
    <source>
        <dbReference type="Proteomes" id="UP000324222"/>
    </source>
</evidence>
<feature type="chain" id="PRO_5023009941" description="Reverse transcriptase domain-containing protein" evidence="1">
    <location>
        <begin position="26"/>
        <end position="221"/>
    </location>
</feature>
<dbReference type="EMBL" id="VSRR010016767">
    <property type="protein sequence ID" value="MPC59665.1"/>
    <property type="molecule type" value="Genomic_DNA"/>
</dbReference>
<proteinExistence type="predicted"/>
<feature type="signal peptide" evidence="1">
    <location>
        <begin position="1"/>
        <end position="25"/>
    </location>
</feature>
<dbReference type="Proteomes" id="UP000324222">
    <property type="component" value="Unassembled WGS sequence"/>
</dbReference>
<keyword evidence="1" id="KW-0732">Signal</keyword>
<evidence type="ECO:0000313" key="2">
    <source>
        <dbReference type="EMBL" id="MPC59665.1"/>
    </source>
</evidence>
<sequence>MFSSLKLSFNWFYLSLCNLISNFLADLPIGTVVDEHCSPKSINSGVPQGSVPLRVIFLLFVNDLLNQTSYHIYSYTDDIDVHFITFFFSKRPILQYVNISQNTTTERLNSALISDHEERVVRVWMIPVLPPPLLGHVGPWATKREVSSVLELRSQRGHCVSMASALGNLVECLGLKYFWSLKLNYALRTGNTNCKADSGVCCLSNSSAFRVLVLSGLDFNP</sequence>
<comment type="caution">
    <text evidence="2">The sequence shown here is derived from an EMBL/GenBank/DDBJ whole genome shotgun (WGS) entry which is preliminary data.</text>
</comment>
<dbReference type="AlphaFoldDB" id="A0A5B7GQT2"/>
<accession>A0A5B7GQT2</accession>
<evidence type="ECO:0000256" key="1">
    <source>
        <dbReference type="SAM" id="SignalP"/>
    </source>
</evidence>
<reference evidence="2 3" key="1">
    <citation type="submission" date="2019-05" db="EMBL/GenBank/DDBJ databases">
        <title>Another draft genome of Portunus trituberculatus and its Hox gene families provides insights of decapod evolution.</title>
        <authorList>
            <person name="Jeong J.-H."/>
            <person name="Song I."/>
            <person name="Kim S."/>
            <person name="Choi T."/>
            <person name="Kim D."/>
            <person name="Ryu S."/>
            <person name="Kim W."/>
        </authorList>
    </citation>
    <scope>NUCLEOTIDE SEQUENCE [LARGE SCALE GENOMIC DNA]</scope>
    <source>
        <tissue evidence="2">Muscle</tissue>
    </source>
</reference>
<evidence type="ECO:0008006" key="4">
    <source>
        <dbReference type="Google" id="ProtNLM"/>
    </source>
</evidence>
<name>A0A5B7GQT2_PORTR</name>